<evidence type="ECO:0000313" key="2">
    <source>
        <dbReference type="Proteomes" id="UP001165678"/>
    </source>
</evidence>
<organism evidence="1 2">
    <name type="scientific">Larsenimonas rhizosphaerae</name>
    <dbReference type="NCBI Taxonomy" id="2944682"/>
    <lineage>
        <taxon>Bacteria</taxon>
        <taxon>Pseudomonadati</taxon>
        <taxon>Pseudomonadota</taxon>
        <taxon>Gammaproteobacteria</taxon>
        <taxon>Oceanospirillales</taxon>
        <taxon>Halomonadaceae</taxon>
        <taxon>Larsenimonas</taxon>
    </lineage>
</organism>
<proteinExistence type="predicted"/>
<dbReference type="Proteomes" id="UP001165678">
    <property type="component" value="Unassembled WGS sequence"/>
</dbReference>
<sequence length="295" mass="31419">MERIGAEALSEMVVDSASAPFIMGKLVGQALQGDAESRVTLQLVGEEIKAFAADPANYISESNRAQLARADALEQAGRLDDADRLRVRVALDNESMLMGAGGLLAHLPRLARSVSRSKLGHGVSGEGDKKTTGNPVVDAEKEALDRIAKKPKGPSLADKQPGTVLQAQSHKRMNDLIRDFSDKALLPKDFELTINGKVLKADPIVSKNAPVYVGATDDMVANYFMQLAGVEKLPSPKAITIRGQPSEVYSLVRSDGVKLNLRNGSSSAAETGAKWSIDIIGVAGIKAPKVEIKLK</sequence>
<accession>A0AA41ZGL4</accession>
<comment type="caution">
    <text evidence="1">The sequence shown here is derived from an EMBL/GenBank/DDBJ whole genome shotgun (WGS) entry which is preliminary data.</text>
</comment>
<dbReference type="RefSeq" id="WP_265896547.1">
    <property type="nucleotide sequence ID" value="NZ_JAPIVE010000003.1"/>
</dbReference>
<reference evidence="1" key="1">
    <citation type="submission" date="2022-11" db="EMBL/GenBank/DDBJ databases">
        <title>Larsenimonas rhizosphaerae sp. nov., isolated from a tidal mudflat.</title>
        <authorList>
            <person name="Lee S.D."/>
            <person name="Kim I.S."/>
        </authorList>
    </citation>
    <scope>NUCLEOTIDE SEQUENCE</scope>
    <source>
        <strain evidence="1">GH2-1</strain>
    </source>
</reference>
<name>A0AA41ZGL4_9GAMM</name>
<keyword evidence="2" id="KW-1185">Reference proteome</keyword>
<dbReference type="AlphaFoldDB" id="A0AA41ZGL4"/>
<gene>
    <name evidence="1" type="ORF">OQ287_11690</name>
</gene>
<protein>
    <submittedName>
        <fullName evidence="1">Uncharacterized protein</fullName>
    </submittedName>
</protein>
<evidence type="ECO:0000313" key="1">
    <source>
        <dbReference type="EMBL" id="MCX2524904.1"/>
    </source>
</evidence>
<dbReference type="EMBL" id="JAPIVE010000003">
    <property type="protein sequence ID" value="MCX2524904.1"/>
    <property type="molecule type" value="Genomic_DNA"/>
</dbReference>